<reference evidence="1 2" key="1">
    <citation type="submission" date="2013-07" db="EMBL/GenBank/DDBJ databases">
        <title>Completed genome of Sphingomonas sanxanigenens NX02.</title>
        <authorList>
            <person name="Ma T."/>
            <person name="Huang H."/>
            <person name="Wu M."/>
            <person name="Li X."/>
            <person name="Li G."/>
        </authorList>
    </citation>
    <scope>NUCLEOTIDE SEQUENCE [LARGE SCALE GENOMIC DNA]</scope>
    <source>
        <strain evidence="1 2">NX02</strain>
    </source>
</reference>
<sequence>MADIRKVQVRGLRGPGLSAEDTAAINAAVEAAEGAAEEAGAKLGEITDALATGLAAIDAAVEDAEEAAASIPLYTSPRLAAIEDALGLPAVPPEAPFHDSFAGGAGLLKNRPGYIVLTQSGFAAQVDSLSVGDGFIGGTTGTSAWGLKTTDSVTVWVDRIIGVAPITYLVDHVTVSPLLDRFRAGGTWTVVGGLNTGNYTISRIDDSSSPSSVQQLGNLRVEAFDVVSHRFEEPAPGTITLTVCLNGRQAGPPVVVSGLGVPFTMNHGITGNAGAQALRWIQIAKPATQALITLFAPNRVVHRNVDGSTTWRLRGQYTGDAPRALRYLLLDHAAGVAVSGHSNVLVNDLVAENGWWSGWFTISNAASLAVKDTGVRLFVRRRGLIDENDAEATADAWGPIQYPGEVSPVNGQSLGVQEGRQVLVTAGLYPAPARSFWIDGEPSTMQPEAFYRRQLPITADTTVAAFAGVVQALTGTSVATCSGGVSSTAIIERTVGTPGYIALRDAIEHAGGAGILRHIDGQSDIGTSDADYETVFLAIYTALIAEFPDLRVLMVPCSSAWAAGVGNYNRIRRLQWDIARRRTDICVGLGAYSNGVQKLDTLHKPALGYAEISRRNGHCYRQARGYQQFDGNGPWFAAFSKVSSSRLRGVFNLGRGDSLALNNSGYGGDFAGAMQFATASTFASPIAPTAFTIDASPVDIGGGVLQQGIEWDFAGTPFAGAAFARAAIGDNPYNLANNATINADLVNRASMIVALKAGEPSVEMQPYYSPDGNDYRQA</sequence>
<dbReference type="AlphaFoldDB" id="W0A6F8"/>
<accession>W0A6F8</accession>
<dbReference type="eggNOG" id="ENOG5032HTG">
    <property type="taxonomic scope" value="Bacteria"/>
</dbReference>
<evidence type="ECO:0000313" key="2">
    <source>
        <dbReference type="Proteomes" id="UP000018851"/>
    </source>
</evidence>
<dbReference type="HOGENOM" id="CLU_387243_0_0_5"/>
<proteinExistence type="predicted"/>
<organism evidence="1 2">
    <name type="scientific">Sphingomonas sanxanigenens DSM 19645 = NX02</name>
    <dbReference type="NCBI Taxonomy" id="1123269"/>
    <lineage>
        <taxon>Bacteria</taxon>
        <taxon>Pseudomonadati</taxon>
        <taxon>Pseudomonadota</taxon>
        <taxon>Alphaproteobacteria</taxon>
        <taxon>Sphingomonadales</taxon>
        <taxon>Sphingomonadaceae</taxon>
        <taxon>Sphingomonas</taxon>
    </lineage>
</organism>
<dbReference type="STRING" id="1123269.NX02_04510"/>
<keyword evidence="2" id="KW-1185">Reference proteome</keyword>
<gene>
    <name evidence="1" type="ORF">NX02_04510</name>
</gene>
<dbReference type="EMBL" id="CP006644">
    <property type="protein sequence ID" value="AHE52646.1"/>
    <property type="molecule type" value="Genomic_DNA"/>
</dbReference>
<name>W0A6F8_9SPHN</name>
<dbReference type="RefSeq" id="WP_025290947.1">
    <property type="nucleotide sequence ID" value="NZ_CP006644.1"/>
</dbReference>
<dbReference type="PATRIC" id="fig|1123269.5.peg.878"/>
<dbReference type="KEGG" id="ssan:NX02_04510"/>
<evidence type="ECO:0000313" key="1">
    <source>
        <dbReference type="EMBL" id="AHE52646.1"/>
    </source>
</evidence>
<dbReference type="Proteomes" id="UP000018851">
    <property type="component" value="Chromosome"/>
</dbReference>
<protein>
    <submittedName>
        <fullName evidence="1">Uncharacterized protein</fullName>
    </submittedName>
</protein>